<keyword evidence="3" id="KW-0408">Iron</keyword>
<proteinExistence type="predicted"/>
<dbReference type="SUPFAM" id="SSF53732">
    <property type="entry name" value="Aconitase iron-sulfur domain"/>
    <property type="match status" value="1"/>
</dbReference>
<keyword evidence="4" id="KW-0411">Iron-sulfur</keyword>
<evidence type="ECO:0000256" key="3">
    <source>
        <dbReference type="ARBA" id="ARBA00023004"/>
    </source>
</evidence>
<comment type="subunit">
    <text evidence="1">Heterodimer of LeuC and LeuD.</text>
</comment>
<feature type="domain" description="Aconitase/3-isopropylmalate dehydratase large subunit alpha/beta/alpha" evidence="6">
    <location>
        <begin position="23"/>
        <end position="283"/>
    </location>
</feature>
<evidence type="ECO:0000256" key="1">
    <source>
        <dbReference type="ARBA" id="ARBA00011271"/>
    </source>
</evidence>
<dbReference type="Proteomes" id="UP001196870">
    <property type="component" value="Unassembled WGS sequence"/>
</dbReference>
<comment type="caution">
    <text evidence="7">The sequence shown here is derived from an EMBL/GenBank/DDBJ whole genome shotgun (WGS) entry which is preliminary data.</text>
</comment>
<name>A0ABS5F5H9_9PROT</name>
<evidence type="ECO:0000313" key="7">
    <source>
        <dbReference type="EMBL" id="MBR0667801.1"/>
    </source>
</evidence>
<dbReference type="InterPro" id="IPR050067">
    <property type="entry name" value="IPM_dehydratase_rel_enz"/>
</dbReference>
<dbReference type="EMBL" id="JAAGBB010000041">
    <property type="protein sequence ID" value="MBR0667801.1"/>
    <property type="molecule type" value="Genomic_DNA"/>
</dbReference>
<evidence type="ECO:0000256" key="5">
    <source>
        <dbReference type="ARBA" id="ARBA00023239"/>
    </source>
</evidence>
<dbReference type="Gene3D" id="3.30.499.10">
    <property type="entry name" value="Aconitase, domain 3"/>
    <property type="match status" value="2"/>
</dbReference>
<evidence type="ECO:0000259" key="6">
    <source>
        <dbReference type="Pfam" id="PF00330"/>
    </source>
</evidence>
<dbReference type="PANTHER" id="PTHR43822">
    <property type="entry name" value="HOMOACONITASE, MITOCHONDRIAL-RELATED"/>
    <property type="match status" value="1"/>
</dbReference>
<sequence>MPTAAEKILSRACGRAVAAGDIVHPVPDLVTLHDWYVTHAAAALDRFGVTEVQRPERVLVSTDHEPVATSPAAVLRQAQARQAAARFRFGMFHDVGREGLGHVFPVERGILGPGMLAMGYDIHLTNFGAVGALGLYVLNEVTELLACGSVWTEVPETVRVTVRGSLAPGVTVRDAAQRFIAEADPQVLDDAVVEFAGPAMATLGIDSRMTLMNTPVELGARSALAEPDAVTEAYLRGRYRPGVEAARSDADAGFRARLDLDLSAVEPQVAVPPRPECAVPVGEVAGQRIDHAYIGSCASGFLDDLRLAAGLLRGRRVAPHVRLFVTPVTQAVQAAAAREGLLEVFAGAGAIVTAPGCGICAGGRIGGVGRGEVSIGTGTRNDPGRLGHPDAALYLAGPLTVAASAIAGEICDPRQALGWPA</sequence>
<accession>A0ABS5F5H9</accession>
<dbReference type="InterPro" id="IPR036008">
    <property type="entry name" value="Aconitase_4Fe-4S_dom"/>
</dbReference>
<dbReference type="RefSeq" id="WP_211855577.1">
    <property type="nucleotide sequence ID" value="NZ_JAAGBB010000041.1"/>
</dbReference>
<keyword evidence="5" id="KW-0456">Lyase</keyword>
<gene>
    <name evidence="7" type="ORF">GXW71_25825</name>
</gene>
<dbReference type="Pfam" id="PF00330">
    <property type="entry name" value="Aconitase"/>
    <property type="match status" value="2"/>
</dbReference>
<protein>
    <submittedName>
        <fullName evidence="7">3-isopropylmalate dehydratase</fullName>
    </submittedName>
</protein>
<keyword evidence="8" id="KW-1185">Reference proteome</keyword>
<organism evidence="7 8">
    <name type="scientific">Plastoroseomonas hellenica</name>
    <dbReference type="NCBI Taxonomy" id="2687306"/>
    <lineage>
        <taxon>Bacteria</taxon>
        <taxon>Pseudomonadati</taxon>
        <taxon>Pseudomonadota</taxon>
        <taxon>Alphaproteobacteria</taxon>
        <taxon>Acetobacterales</taxon>
        <taxon>Acetobacteraceae</taxon>
        <taxon>Plastoroseomonas</taxon>
    </lineage>
</organism>
<dbReference type="InterPro" id="IPR001030">
    <property type="entry name" value="Acoase/IPM_deHydtase_lsu_aba"/>
</dbReference>
<evidence type="ECO:0000313" key="8">
    <source>
        <dbReference type="Proteomes" id="UP001196870"/>
    </source>
</evidence>
<evidence type="ECO:0000256" key="2">
    <source>
        <dbReference type="ARBA" id="ARBA00022723"/>
    </source>
</evidence>
<keyword evidence="2" id="KW-0479">Metal-binding</keyword>
<feature type="domain" description="Aconitase/3-isopropylmalate dehydratase large subunit alpha/beta/alpha" evidence="6">
    <location>
        <begin position="286"/>
        <end position="408"/>
    </location>
</feature>
<dbReference type="InterPro" id="IPR015931">
    <property type="entry name" value="Acnase/IPM_dHydase_lsu_aba_1/3"/>
</dbReference>
<reference evidence="8" key="1">
    <citation type="journal article" date="2021" name="Syst. Appl. Microbiol.">
        <title>Roseomonas hellenica sp. nov., isolated from roots of wild-growing Alkanna tinctoria.</title>
        <authorList>
            <person name="Rat A."/>
            <person name="Naranjo H.D."/>
            <person name="Lebbe L."/>
            <person name="Cnockaert M."/>
            <person name="Krigas N."/>
            <person name="Grigoriadou K."/>
            <person name="Maloupa E."/>
            <person name="Willems A."/>
        </authorList>
    </citation>
    <scope>NUCLEOTIDE SEQUENCE [LARGE SCALE GENOMIC DNA]</scope>
    <source>
        <strain evidence="8">LMG 31523</strain>
    </source>
</reference>
<evidence type="ECO:0000256" key="4">
    <source>
        <dbReference type="ARBA" id="ARBA00023014"/>
    </source>
</evidence>
<dbReference type="PANTHER" id="PTHR43822:SF2">
    <property type="entry name" value="HOMOACONITASE, MITOCHONDRIAL"/>
    <property type="match status" value="1"/>
</dbReference>